<dbReference type="STRING" id="33936.AZI98_06030"/>
<comment type="similarity">
    <text evidence="13 19">Belongs to the ThiI family.</text>
</comment>
<feature type="binding site" evidence="19">
    <location>
        <begin position="183"/>
        <end position="184"/>
    </location>
    <ligand>
        <name>ATP</name>
        <dbReference type="ChEBI" id="CHEBI:30616"/>
    </ligand>
</feature>
<comment type="catalytic activity">
    <reaction evidence="10 19">
        <text>[ThiI sulfur-carrier protein]-S-sulfanyl-L-cysteine + a uridine in tRNA + 2 reduced [2Fe-2S]-[ferredoxin] + ATP + H(+) = [ThiI sulfur-carrier protein]-L-cysteine + a 4-thiouridine in tRNA + 2 oxidized [2Fe-2S]-[ferredoxin] + AMP + diphosphate</text>
        <dbReference type="Rhea" id="RHEA:24176"/>
        <dbReference type="Rhea" id="RHEA-COMP:10000"/>
        <dbReference type="Rhea" id="RHEA-COMP:10001"/>
        <dbReference type="Rhea" id="RHEA-COMP:13337"/>
        <dbReference type="Rhea" id="RHEA-COMP:13338"/>
        <dbReference type="Rhea" id="RHEA-COMP:13339"/>
        <dbReference type="Rhea" id="RHEA-COMP:13340"/>
        <dbReference type="ChEBI" id="CHEBI:15378"/>
        <dbReference type="ChEBI" id="CHEBI:29950"/>
        <dbReference type="ChEBI" id="CHEBI:30616"/>
        <dbReference type="ChEBI" id="CHEBI:33019"/>
        <dbReference type="ChEBI" id="CHEBI:33737"/>
        <dbReference type="ChEBI" id="CHEBI:33738"/>
        <dbReference type="ChEBI" id="CHEBI:61963"/>
        <dbReference type="ChEBI" id="CHEBI:65315"/>
        <dbReference type="ChEBI" id="CHEBI:136798"/>
        <dbReference type="ChEBI" id="CHEBI:456215"/>
        <dbReference type="EC" id="2.8.1.4"/>
    </reaction>
</comment>
<evidence type="ECO:0000256" key="5">
    <source>
        <dbReference type="ARBA" id="ARBA00022679"/>
    </source>
</evidence>
<evidence type="ECO:0000313" key="22">
    <source>
        <dbReference type="Proteomes" id="UP000076476"/>
    </source>
</evidence>
<dbReference type="PROSITE" id="PS51165">
    <property type="entry name" value="THUMP"/>
    <property type="match status" value="1"/>
</dbReference>
<dbReference type="CDD" id="cd11716">
    <property type="entry name" value="THUMP_ThiI"/>
    <property type="match status" value="1"/>
</dbReference>
<dbReference type="SMART" id="SM00981">
    <property type="entry name" value="THUMP"/>
    <property type="match status" value="1"/>
</dbReference>
<dbReference type="AlphaFoldDB" id="A0A165YII3"/>
<dbReference type="GO" id="GO:0004810">
    <property type="term" value="F:CCA tRNA nucleotidyltransferase activity"/>
    <property type="evidence" value="ECO:0007669"/>
    <property type="project" value="InterPro"/>
</dbReference>
<dbReference type="GO" id="GO:0005524">
    <property type="term" value="F:ATP binding"/>
    <property type="evidence" value="ECO:0007669"/>
    <property type="project" value="UniProtKB-UniRule"/>
</dbReference>
<comment type="subcellular location">
    <subcellularLocation>
        <location evidence="1 19">Cytoplasm</location>
    </subcellularLocation>
</comment>
<name>A0A165YII3_9BACI</name>
<keyword evidence="3 19" id="KW-0963">Cytoplasm</keyword>
<feature type="domain" description="THUMP" evidence="20">
    <location>
        <begin position="60"/>
        <end position="165"/>
    </location>
</feature>
<keyword evidence="8 19" id="KW-0694">RNA-binding</keyword>
<keyword evidence="22" id="KW-1185">Reference proteome</keyword>
<dbReference type="Proteomes" id="UP000076476">
    <property type="component" value="Unassembled WGS sequence"/>
</dbReference>
<evidence type="ECO:0000256" key="18">
    <source>
        <dbReference type="ARBA" id="ARBA00080570"/>
    </source>
</evidence>
<feature type="binding site" evidence="19">
    <location>
        <position position="265"/>
    </location>
    <ligand>
        <name>ATP</name>
        <dbReference type="ChEBI" id="CHEBI:30616"/>
    </ligand>
</feature>
<dbReference type="GO" id="GO:0005829">
    <property type="term" value="C:cytosol"/>
    <property type="evidence" value="ECO:0007669"/>
    <property type="project" value="TreeGrafter"/>
</dbReference>
<evidence type="ECO:0000256" key="11">
    <source>
        <dbReference type="ARBA" id="ARBA00052330"/>
    </source>
</evidence>
<dbReference type="FunFam" id="3.40.50.620:FF:000053">
    <property type="entry name" value="Probable tRNA sulfurtransferase"/>
    <property type="match status" value="1"/>
</dbReference>
<dbReference type="InterPro" id="IPR004114">
    <property type="entry name" value="THUMP_dom"/>
</dbReference>
<dbReference type="EC" id="2.8.1.4" evidence="14 19"/>
<evidence type="ECO:0000256" key="7">
    <source>
        <dbReference type="ARBA" id="ARBA00022840"/>
    </source>
</evidence>
<evidence type="ECO:0000256" key="15">
    <source>
        <dbReference type="ARBA" id="ARBA00071867"/>
    </source>
</evidence>
<dbReference type="EMBL" id="LWBR01000013">
    <property type="protein sequence ID" value="KZN97114.1"/>
    <property type="molecule type" value="Genomic_DNA"/>
</dbReference>
<evidence type="ECO:0000256" key="16">
    <source>
        <dbReference type="ARBA" id="ARBA00075337"/>
    </source>
</evidence>
<dbReference type="GO" id="GO:0002937">
    <property type="term" value="P:tRNA 4-thiouridine biosynthesis"/>
    <property type="evidence" value="ECO:0007669"/>
    <property type="project" value="TreeGrafter"/>
</dbReference>
<dbReference type="InterPro" id="IPR054173">
    <property type="entry name" value="ThiI_fer"/>
</dbReference>
<accession>A0A165YII3</accession>
<dbReference type="GO" id="GO:0009228">
    <property type="term" value="P:thiamine biosynthetic process"/>
    <property type="evidence" value="ECO:0007669"/>
    <property type="project" value="UniProtKB-KW"/>
</dbReference>
<keyword evidence="4 19" id="KW-0820">tRNA-binding</keyword>
<keyword evidence="5 19" id="KW-0808">Transferase</keyword>
<keyword evidence="9 19" id="KW-0784">Thiamine biosynthesis</keyword>
<feature type="binding site" evidence="19">
    <location>
        <position position="287"/>
    </location>
    <ligand>
        <name>ATP</name>
        <dbReference type="ChEBI" id="CHEBI:30616"/>
    </ligand>
</feature>
<dbReference type="InterPro" id="IPR049962">
    <property type="entry name" value="THUMP_ThiI"/>
</dbReference>
<comment type="caution">
    <text evidence="21">The sequence shown here is derived from an EMBL/GenBank/DDBJ whole genome shotgun (WGS) entry which is preliminary data.</text>
</comment>
<dbReference type="InterPro" id="IPR003720">
    <property type="entry name" value="tRNA_STrfase"/>
</dbReference>
<dbReference type="CDD" id="cd01712">
    <property type="entry name" value="PPase_ThiI"/>
    <property type="match status" value="1"/>
</dbReference>
<dbReference type="PANTHER" id="PTHR43209">
    <property type="entry name" value="TRNA SULFURTRANSFERASE"/>
    <property type="match status" value="1"/>
</dbReference>
<gene>
    <name evidence="19" type="primary">thiI</name>
    <name evidence="21" type="ORF">AZI98_06030</name>
</gene>
<dbReference type="GO" id="GO:0009229">
    <property type="term" value="P:thiamine diphosphate biosynthetic process"/>
    <property type="evidence" value="ECO:0007669"/>
    <property type="project" value="UniProtKB-UniRule"/>
</dbReference>
<feature type="binding site" evidence="19">
    <location>
        <position position="296"/>
    </location>
    <ligand>
        <name>ATP</name>
        <dbReference type="ChEBI" id="CHEBI:30616"/>
    </ligand>
</feature>
<evidence type="ECO:0000313" key="21">
    <source>
        <dbReference type="EMBL" id="KZN97114.1"/>
    </source>
</evidence>
<evidence type="ECO:0000256" key="6">
    <source>
        <dbReference type="ARBA" id="ARBA00022741"/>
    </source>
</evidence>
<dbReference type="InterPro" id="IPR014729">
    <property type="entry name" value="Rossmann-like_a/b/a_fold"/>
</dbReference>
<dbReference type="GO" id="GO:0000049">
    <property type="term" value="F:tRNA binding"/>
    <property type="evidence" value="ECO:0007669"/>
    <property type="project" value="UniProtKB-UniRule"/>
</dbReference>
<dbReference type="InterPro" id="IPR050102">
    <property type="entry name" value="tRNA_sulfurtransferase_ThiI"/>
</dbReference>
<dbReference type="InterPro" id="IPR020536">
    <property type="entry name" value="ThiI_AANH"/>
</dbReference>
<proteinExistence type="inferred from homology"/>
<dbReference type="Pfam" id="PF22025">
    <property type="entry name" value="ThiI_fer"/>
    <property type="match status" value="1"/>
</dbReference>
<dbReference type="Pfam" id="PF02568">
    <property type="entry name" value="ThiI"/>
    <property type="match status" value="1"/>
</dbReference>
<keyword evidence="6 19" id="KW-0547">Nucleotide-binding</keyword>
<evidence type="ECO:0000259" key="20">
    <source>
        <dbReference type="PROSITE" id="PS51165"/>
    </source>
</evidence>
<evidence type="ECO:0000256" key="17">
    <source>
        <dbReference type="ARBA" id="ARBA00077849"/>
    </source>
</evidence>
<dbReference type="GO" id="GO:0140741">
    <property type="term" value="F:tRNA-uracil-4 sulfurtransferase activity"/>
    <property type="evidence" value="ECO:0007669"/>
    <property type="project" value="UniProtKB-EC"/>
</dbReference>
<dbReference type="SUPFAM" id="SSF52402">
    <property type="entry name" value="Adenine nucleotide alpha hydrolases-like"/>
    <property type="match status" value="1"/>
</dbReference>
<evidence type="ECO:0000256" key="14">
    <source>
        <dbReference type="ARBA" id="ARBA00066827"/>
    </source>
</evidence>
<dbReference type="Gene3D" id="3.30.2130.30">
    <property type="match status" value="1"/>
</dbReference>
<dbReference type="RefSeq" id="WP_063387369.1">
    <property type="nucleotide sequence ID" value="NZ_LWBR01000013.1"/>
</dbReference>
<dbReference type="OrthoDB" id="9773948at2"/>
<dbReference type="PANTHER" id="PTHR43209:SF1">
    <property type="entry name" value="TRNA SULFURTRANSFERASE"/>
    <property type="match status" value="1"/>
</dbReference>
<evidence type="ECO:0000256" key="4">
    <source>
        <dbReference type="ARBA" id="ARBA00022555"/>
    </source>
</evidence>
<evidence type="ECO:0000256" key="2">
    <source>
        <dbReference type="ARBA" id="ARBA00004948"/>
    </source>
</evidence>
<evidence type="ECO:0000256" key="1">
    <source>
        <dbReference type="ARBA" id="ARBA00004496"/>
    </source>
</evidence>
<dbReference type="GO" id="GO:0052837">
    <property type="term" value="P:thiazole biosynthetic process"/>
    <property type="evidence" value="ECO:0007669"/>
    <property type="project" value="TreeGrafter"/>
</dbReference>
<dbReference type="Gene3D" id="3.40.50.620">
    <property type="entry name" value="HUPs"/>
    <property type="match status" value="1"/>
</dbReference>
<evidence type="ECO:0000256" key="9">
    <source>
        <dbReference type="ARBA" id="ARBA00022977"/>
    </source>
</evidence>
<dbReference type="HAMAP" id="MF_00021">
    <property type="entry name" value="ThiI"/>
    <property type="match status" value="1"/>
</dbReference>
<comment type="function">
    <text evidence="12 19">Catalyzes the ATP-dependent transfer of a sulfur to tRNA to produce 4-thiouridine in position 8 of tRNAs, which functions as a near-UV photosensor. Also catalyzes the transfer of sulfur to the sulfur carrier protein ThiS, forming ThiS-thiocarboxylate. This is a step in the synthesis of thiazole, in the thiamine biosynthesis pathway. The sulfur is donated as persulfide by IscS.</text>
</comment>
<dbReference type="NCBIfam" id="TIGR00342">
    <property type="entry name" value="tRNA uracil 4-sulfurtransferase ThiI"/>
    <property type="match status" value="1"/>
</dbReference>
<evidence type="ECO:0000256" key="8">
    <source>
        <dbReference type="ARBA" id="ARBA00022884"/>
    </source>
</evidence>
<dbReference type="Pfam" id="PF02926">
    <property type="entry name" value="THUMP"/>
    <property type="match status" value="1"/>
</dbReference>
<sequence length="405" mass="45923">MQYDHILVRYGEMSLKGKNRKHFINHLKNNIKLALSSFSSLEYTANRDRLFIKLNGEDGEKVAEKLQTVFGIQSFSLAIRTKSDIEAIKDSALQAVKQLYKNGDTFKVSAKRADKSFPLTSDQLNYEIGRHILIHTDGLKVDVHHPDINVRVEVRPHATYIMCKDFKGAGGLPVGSSGKAMLMLSGGIDSPVAGYLSMKRGLEIEAIHFFSPPYTNERAKQKVMDLVEKLTEFGGKIVLHIVPFTEIQVTIQQKILENYTMTSTRRMMLKIADEIRKKRGALAIVTGESLGQVASQTLESMYAINEVTTTPILRPLISMDKNEIIEIAEKIDTFEISNRPYEDCCTIFTPASPKTKPKREKILKLESYVDFQPLIQKAIEETVTIEFPRKHDIQEKIEEDFENLL</sequence>
<reference evidence="21 22" key="1">
    <citation type="submission" date="2016-04" db="EMBL/GenBank/DDBJ databases">
        <title>Draft genome sequence of Aeribacillus pallidus 8m3 from petroleum reservoir.</title>
        <authorList>
            <person name="Poltaraus A.B."/>
            <person name="Nazina T.N."/>
            <person name="Tourova T.P."/>
            <person name="Malakho S.M."/>
            <person name="Korshunova A.V."/>
            <person name="Sokolova D.S."/>
        </authorList>
    </citation>
    <scope>NUCLEOTIDE SEQUENCE [LARGE SCALE GENOMIC DNA]</scope>
    <source>
        <strain evidence="21 22">8m3</strain>
    </source>
</reference>
<evidence type="ECO:0000256" key="10">
    <source>
        <dbReference type="ARBA" id="ARBA00050570"/>
    </source>
</evidence>
<evidence type="ECO:0000256" key="13">
    <source>
        <dbReference type="ARBA" id="ARBA00061472"/>
    </source>
</evidence>
<protein>
    <recommendedName>
        <fullName evidence="15 19">Probable tRNA sulfurtransferase</fullName>
        <ecNumber evidence="14 19">2.8.1.4</ecNumber>
    </recommendedName>
    <alternativeName>
        <fullName evidence="16 19">Sulfur carrier protein ThiS sulfurtransferase</fullName>
    </alternativeName>
    <alternativeName>
        <fullName evidence="17 19">Thiamine biosynthesis protein ThiI</fullName>
    </alternativeName>
    <alternativeName>
        <fullName evidence="18 19">tRNA 4-thiouridine synthase</fullName>
    </alternativeName>
</protein>
<evidence type="ECO:0000256" key="3">
    <source>
        <dbReference type="ARBA" id="ARBA00022490"/>
    </source>
</evidence>
<feature type="binding site" evidence="19">
    <location>
        <begin position="208"/>
        <end position="209"/>
    </location>
    <ligand>
        <name>ATP</name>
        <dbReference type="ChEBI" id="CHEBI:30616"/>
    </ligand>
</feature>
<dbReference type="InterPro" id="IPR049961">
    <property type="entry name" value="ThiI_N"/>
</dbReference>
<dbReference type="UniPathway" id="UPA00060"/>
<evidence type="ECO:0000256" key="12">
    <source>
        <dbReference type="ARBA" id="ARBA00058382"/>
    </source>
</evidence>
<evidence type="ECO:0000256" key="19">
    <source>
        <dbReference type="HAMAP-Rule" id="MF_00021"/>
    </source>
</evidence>
<organism evidence="21 22">
    <name type="scientific">Aeribacillus pallidus</name>
    <dbReference type="NCBI Taxonomy" id="33936"/>
    <lineage>
        <taxon>Bacteria</taxon>
        <taxon>Bacillati</taxon>
        <taxon>Bacillota</taxon>
        <taxon>Bacilli</taxon>
        <taxon>Bacillales</taxon>
        <taxon>Bacillaceae</taxon>
        <taxon>Aeribacillus</taxon>
    </lineage>
</organism>
<keyword evidence="7 19" id="KW-0067">ATP-binding</keyword>
<comment type="pathway">
    <text evidence="2 19">Cofactor biosynthesis; thiamine diphosphate biosynthesis.</text>
</comment>
<comment type="catalytic activity">
    <reaction evidence="11 19">
        <text>[ThiS sulfur-carrier protein]-C-terminal Gly-Gly-AMP + S-sulfanyl-L-cysteinyl-[cysteine desulfurase] + AH2 = [ThiS sulfur-carrier protein]-C-terminal-Gly-aminoethanethioate + L-cysteinyl-[cysteine desulfurase] + A + AMP + 2 H(+)</text>
        <dbReference type="Rhea" id="RHEA:43340"/>
        <dbReference type="Rhea" id="RHEA-COMP:12157"/>
        <dbReference type="Rhea" id="RHEA-COMP:12158"/>
        <dbReference type="Rhea" id="RHEA-COMP:12910"/>
        <dbReference type="Rhea" id="RHEA-COMP:19908"/>
        <dbReference type="ChEBI" id="CHEBI:13193"/>
        <dbReference type="ChEBI" id="CHEBI:15378"/>
        <dbReference type="ChEBI" id="CHEBI:17499"/>
        <dbReference type="ChEBI" id="CHEBI:29950"/>
        <dbReference type="ChEBI" id="CHEBI:61963"/>
        <dbReference type="ChEBI" id="CHEBI:90618"/>
        <dbReference type="ChEBI" id="CHEBI:232372"/>
        <dbReference type="ChEBI" id="CHEBI:456215"/>
    </reaction>
</comment>
<dbReference type="SUPFAM" id="SSF143437">
    <property type="entry name" value="THUMP domain-like"/>
    <property type="match status" value="1"/>
</dbReference>